<reference evidence="2" key="1">
    <citation type="submission" date="2016-09" db="EMBL/GenBank/DDBJ databases">
        <title>Genomics of Clostridium taeniosporum, an organism which forms endospores with ribbon-like appendages.</title>
        <authorList>
            <person name="Walker J.R."/>
        </authorList>
    </citation>
    <scope>NUCLEOTIDE SEQUENCE [LARGE SCALE GENOMIC DNA]</scope>
    <source>
        <strain evidence="2">1/k</strain>
    </source>
</reference>
<sequence>MAVIYNEHISDEGYYNQYKNYKKKKKEDNYIYDLKVKKEKIYKSKYIDLNLEVTCNEKYLDIQMDELKYIRIFGTLKDSKGNIVKNKKITLFKSKLVNYKTEYIPVCDMITDERGLYEALIEEDYTNTHYIVKVLNG</sequence>
<organism evidence="1 2">
    <name type="scientific">Clostridium taeniosporum</name>
    <dbReference type="NCBI Taxonomy" id="394958"/>
    <lineage>
        <taxon>Bacteria</taxon>
        <taxon>Bacillati</taxon>
        <taxon>Bacillota</taxon>
        <taxon>Clostridia</taxon>
        <taxon>Eubacteriales</taxon>
        <taxon>Clostridiaceae</taxon>
        <taxon>Clostridium</taxon>
    </lineage>
</organism>
<evidence type="ECO:0000313" key="1">
    <source>
        <dbReference type="EMBL" id="AOR24032.1"/>
    </source>
</evidence>
<dbReference type="OrthoDB" id="9981084at2"/>
<dbReference type="EMBL" id="CP017253">
    <property type="protein sequence ID" value="AOR24032.1"/>
    <property type="molecule type" value="Genomic_DNA"/>
</dbReference>
<accession>A0A1D7XL12</accession>
<dbReference type="KEGG" id="ctae:BGI42_09945"/>
<proteinExistence type="predicted"/>
<dbReference type="AlphaFoldDB" id="A0A1D7XL12"/>
<protein>
    <submittedName>
        <fullName evidence="1">Uncharacterized protein</fullName>
    </submittedName>
</protein>
<keyword evidence="2" id="KW-1185">Reference proteome</keyword>
<gene>
    <name evidence="1" type="ORF">BGI42_09945</name>
</gene>
<name>A0A1D7XL12_9CLOT</name>
<evidence type="ECO:0000313" key="2">
    <source>
        <dbReference type="Proteomes" id="UP000094652"/>
    </source>
</evidence>
<dbReference type="Proteomes" id="UP000094652">
    <property type="component" value="Chromosome"/>
</dbReference>
<dbReference type="STRING" id="394958.BGI42_09945"/>
<dbReference type="RefSeq" id="WP_069680171.1">
    <property type="nucleotide sequence ID" value="NZ_CP017253.2"/>
</dbReference>